<dbReference type="EMBL" id="GFAA01002058">
    <property type="protein sequence ID" value="JAU01377.1"/>
    <property type="molecule type" value="mRNA"/>
</dbReference>
<dbReference type="InterPro" id="IPR039693">
    <property type="entry name" value="Rtr1/RPAP2"/>
</dbReference>
<dbReference type="GO" id="GO:0043175">
    <property type="term" value="F:RNA polymerase core enzyme binding"/>
    <property type="evidence" value="ECO:0007669"/>
    <property type="project" value="InterPro"/>
</dbReference>
<feature type="non-terminal residue" evidence="1">
    <location>
        <position position="1"/>
    </location>
</feature>
<dbReference type="GO" id="GO:0008420">
    <property type="term" value="F:RNA polymerase II CTD heptapeptide repeat phosphatase activity"/>
    <property type="evidence" value="ECO:0007669"/>
    <property type="project" value="InterPro"/>
</dbReference>
<dbReference type="GO" id="GO:0005737">
    <property type="term" value="C:cytoplasm"/>
    <property type="evidence" value="ECO:0007669"/>
    <property type="project" value="TreeGrafter"/>
</dbReference>
<dbReference type="GO" id="GO:0005634">
    <property type="term" value="C:nucleus"/>
    <property type="evidence" value="ECO:0007669"/>
    <property type="project" value="TreeGrafter"/>
</dbReference>
<proteinExistence type="evidence at transcript level"/>
<accession>A0A1E1XQP5</accession>
<dbReference type="PANTHER" id="PTHR14732:SF0">
    <property type="entry name" value="RNA POLYMERASE II SUBUNIT B1 CTD PHOSPHATASE RPAP2-RELATED"/>
    <property type="match status" value="1"/>
</dbReference>
<dbReference type="AlphaFoldDB" id="A0A1E1XQP5"/>
<protein>
    <submittedName>
        <fullName evidence="1">Putative rna polymerase ii subunit b1 ctd phosphatase rpap2</fullName>
    </submittedName>
</protein>
<reference evidence="1" key="2">
    <citation type="journal article" date="2017" name="Front. Cell. Infect. Microbiol.">
        <title>Analysis of the Salivary Gland Transcriptome of Unfed and Partially Fed Amblyomma sculptum Ticks and Descriptive Proteome of the Saliva.</title>
        <authorList>
            <person name="Esteves E."/>
            <person name="Maruyama S.R."/>
            <person name="Kawahara R."/>
            <person name="Fujita A."/>
            <person name="Martins L.A."/>
            <person name="Righi A.A."/>
            <person name="Costa F.B."/>
            <person name="Palmisano G."/>
            <person name="Labruna M.B."/>
            <person name="Sa-Nunes A."/>
            <person name="Ribeiro J.M.C."/>
            <person name="Fogaca A.C."/>
        </authorList>
    </citation>
    <scope>NUCLEOTIDE SEQUENCE</scope>
</reference>
<dbReference type="PANTHER" id="PTHR14732">
    <property type="entry name" value="RNA POLYMERASE II SUBUNIT B1 CTD PHOSPHATASE RPAP2-RELATED"/>
    <property type="match status" value="1"/>
</dbReference>
<name>A0A1E1XQP5_AMBSC</name>
<organism evidence="1">
    <name type="scientific">Amblyomma sculptum</name>
    <name type="common">Tick</name>
    <dbReference type="NCBI Taxonomy" id="1581419"/>
    <lineage>
        <taxon>Eukaryota</taxon>
        <taxon>Metazoa</taxon>
        <taxon>Ecdysozoa</taxon>
        <taxon>Arthropoda</taxon>
        <taxon>Chelicerata</taxon>
        <taxon>Arachnida</taxon>
        <taxon>Acari</taxon>
        <taxon>Parasitiformes</taxon>
        <taxon>Ixodida</taxon>
        <taxon>Ixodoidea</taxon>
        <taxon>Ixodidae</taxon>
        <taxon>Amblyomminae</taxon>
        <taxon>Amblyomma</taxon>
    </lineage>
</organism>
<sequence>RKTSKVVKKKHVKAAGGADTCEREPVLPLVDSHAQNVHRRRIVLNWLRKVLPDLLDLLYMDLSEVSSYLTELVLTFRLSAENVTFRLETWTHIAAAVLIMLSRKCPALNSAIMMEESRKRFFLFLEDTAVSQQEITLPQGKRAPAQNVHGWHATDHWKSWSLLAEKPIHRA</sequence>
<reference evidence="1" key="1">
    <citation type="submission" date="2016-09" db="EMBL/GenBank/DDBJ databases">
        <authorList>
            <person name="Capua I."/>
            <person name="De Benedictis P."/>
            <person name="Joannis T."/>
            <person name="Lombin L.H."/>
            <person name="Cattoli G."/>
        </authorList>
    </citation>
    <scope>NUCLEOTIDE SEQUENCE</scope>
</reference>
<evidence type="ECO:0000313" key="1">
    <source>
        <dbReference type="EMBL" id="JAU01377.1"/>
    </source>
</evidence>